<protein>
    <submittedName>
        <fullName evidence="1">Uncharacterized protein</fullName>
    </submittedName>
</protein>
<comment type="caution">
    <text evidence="1">The sequence shown here is derived from an EMBL/GenBank/DDBJ whole genome shotgun (WGS) entry which is preliminary data.</text>
</comment>
<evidence type="ECO:0000313" key="2">
    <source>
        <dbReference type="Proteomes" id="UP000297280"/>
    </source>
</evidence>
<proteinExistence type="predicted"/>
<dbReference type="Proteomes" id="UP000297280">
    <property type="component" value="Unassembled WGS sequence"/>
</dbReference>
<dbReference type="AlphaFoldDB" id="A0A4Z1L4T5"/>
<organism evidence="1 2">
    <name type="scientific">Botrytis porri</name>
    <dbReference type="NCBI Taxonomy" id="87229"/>
    <lineage>
        <taxon>Eukaryota</taxon>
        <taxon>Fungi</taxon>
        <taxon>Dikarya</taxon>
        <taxon>Ascomycota</taxon>
        <taxon>Pezizomycotina</taxon>
        <taxon>Leotiomycetes</taxon>
        <taxon>Helotiales</taxon>
        <taxon>Sclerotiniaceae</taxon>
        <taxon>Botrytis</taxon>
    </lineage>
</organism>
<reference evidence="1 2" key="1">
    <citation type="submission" date="2017-12" db="EMBL/GenBank/DDBJ databases">
        <title>Comparative genomics of Botrytis spp.</title>
        <authorList>
            <person name="Valero-Jimenez C.A."/>
            <person name="Tapia P."/>
            <person name="Veloso J."/>
            <person name="Silva-Moreno E."/>
            <person name="Staats M."/>
            <person name="Valdes J.H."/>
            <person name="Van Kan J.A.L."/>
        </authorList>
    </citation>
    <scope>NUCLEOTIDE SEQUENCE [LARGE SCALE GENOMIC DNA]</scope>
    <source>
        <strain evidence="1 2">MUCL3349</strain>
    </source>
</reference>
<dbReference type="EMBL" id="PQXO01000019">
    <property type="protein sequence ID" value="TGO91778.1"/>
    <property type="molecule type" value="Genomic_DNA"/>
</dbReference>
<name>A0A4Z1L4T5_9HELO</name>
<sequence>MCQYEYYQWQKCGHKSIEITEYCNTVFWKAGMTARLNPCPEQNFRAFFVRVGILDGLDFGACKWIGQSGYCKMCEEEYHHHECHHITNCLHMPKAVPFRTYEDYEFLEGIGDLTGPIFAVKLAEPITYPPPPHSIQFSSTPNEYVSKDFLDMEIAKISSLPHEATPPTGENLLERRLKASLHHPYIFTPYIHNTVADLISVRDQDFATLISIQDKDIPEGASEKGSMKELRELYFPSKMQMYELNQGVDGVTQQWSSSGYCEGLVVQGVPSHYFWNHCGMTPQDEQYVVDKLKDGMPLRHIWRENFKERGMDLAMFYQYGRKMEQHFEARGVRVNSKMGEIRRELGERSQAADGMQPFGTYRHGVNSGLQPGYGVSHAHINPLGRSLEDLNQQQSRQQQMQEHTQQNMMQQVILQQLVQQQMVKQQILRQCQVRQQQMWQQQMMQQMQQLQEQSQQATDIGKGPIVAVEEIESYEA</sequence>
<evidence type="ECO:0000313" key="1">
    <source>
        <dbReference type="EMBL" id="TGO91778.1"/>
    </source>
</evidence>
<keyword evidence="2" id="KW-1185">Reference proteome</keyword>
<gene>
    <name evidence="1" type="ORF">BPOR_0019g00380</name>
</gene>
<accession>A0A4Z1L4T5</accession>